<feature type="region of interest" description="Disordered" evidence="1">
    <location>
        <begin position="276"/>
        <end position="327"/>
    </location>
</feature>
<evidence type="ECO:0000313" key="3">
    <source>
        <dbReference type="Proteomes" id="UP001189429"/>
    </source>
</evidence>
<evidence type="ECO:0000256" key="1">
    <source>
        <dbReference type="SAM" id="MobiDB-lite"/>
    </source>
</evidence>
<feature type="compositionally biased region" description="Polar residues" evidence="1">
    <location>
        <begin position="276"/>
        <end position="288"/>
    </location>
</feature>
<feature type="region of interest" description="Disordered" evidence="1">
    <location>
        <begin position="192"/>
        <end position="220"/>
    </location>
</feature>
<keyword evidence="3" id="KW-1185">Reference proteome</keyword>
<sequence length="327" mass="34940">MDCGAQAVTLKDSILARTAKPSAGSTIVCAPPRGRSPLLTHRSRRWSGGKYVAKRMRHKVIEGDPSKGVADQELPAKRQHTGVGQVGPEVHLVRCSRLYLTIPGARQDRHCGLARTGSLRAWLPWASQGCKEGGPALQMSPESSLTRSSFNSIVSRQQANVSEMMIRHSNMGRQAEMGPDWKPSALITIAKAQGGAASKKPGIPGLTAPRSSPAPSPIVKSVMPASQMSGMNNVIEYAEAEPPSEMQALRANLAAQSPAEGQAGASGRLYPFFRSSSTPSMRSQNALSWASKERRTPTTSKQAPLTPQMQRMPTPLQASAMAQLDDG</sequence>
<reference evidence="2" key="1">
    <citation type="submission" date="2023-10" db="EMBL/GenBank/DDBJ databases">
        <authorList>
            <person name="Chen Y."/>
            <person name="Shah S."/>
            <person name="Dougan E. K."/>
            <person name="Thang M."/>
            <person name="Chan C."/>
        </authorList>
    </citation>
    <scope>NUCLEOTIDE SEQUENCE [LARGE SCALE GENOMIC DNA]</scope>
</reference>
<gene>
    <name evidence="2" type="ORF">PCOR1329_LOCUS76320</name>
</gene>
<accession>A0ABN9XJ64</accession>
<evidence type="ECO:0000313" key="2">
    <source>
        <dbReference type="EMBL" id="CAK0898478.1"/>
    </source>
</evidence>
<name>A0ABN9XJ64_9DINO</name>
<feature type="compositionally biased region" description="Polar residues" evidence="1">
    <location>
        <begin position="297"/>
        <end position="311"/>
    </location>
</feature>
<comment type="caution">
    <text evidence="2">The sequence shown here is derived from an EMBL/GenBank/DDBJ whole genome shotgun (WGS) entry which is preliminary data.</text>
</comment>
<feature type="non-terminal residue" evidence="2">
    <location>
        <position position="327"/>
    </location>
</feature>
<protein>
    <submittedName>
        <fullName evidence="2">Uncharacterized protein</fullName>
    </submittedName>
</protein>
<organism evidence="2 3">
    <name type="scientific">Prorocentrum cordatum</name>
    <dbReference type="NCBI Taxonomy" id="2364126"/>
    <lineage>
        <taxon>Eukaryota</taxon>
        <taxon>Sar</taxon>
        <taxon>Alveolata</taxon>
        <taxon>Dinophyceae</taxon>
        <taxon>Prorocentrales</taxon>
        <taxon>Prorocentraceae</taxon>
        <taxon>Prorocentrum</taxon>
    </lineage>
</organism>
<dbReference type="EMBL" id="CAUYUJ010020481">
    <property type="protein sequence ID" value="CAK0898478.1"/>
    <property type="molecule type" value="Genomic_DNA"/>
</dbReference>
<proteinExistence type="predicted"/>
<dbReference type="Proteomes" id="UP001189429">
    <property type="component" value="Unassembled WGS sequence"/>
</dbReference>